<evidence type="ECO:0000256" key="6">
    <source>
        <dbReference type="SAM" id="MobiDB-lite"/>
    </source>
</evidence>
<evidence type="ECO:0000256" key="4">
    <source>
        <dbReference type="ARBA" id="ARBA00023186"/>
    </source>
</evidence>
<protein>
    <submittedName>
        <fullName evidence="8">Protein heat shock protein</fullName>
    </submittedName>
</protein>
<dbReference type="GO" id="GO:0030968">
    <property type="term" value="P:endoplasmic reticulum unfolded protein response"/>
    <property type="evidence" value="ECO:0007669"/>
    <property type="project" value="TreeGrafter"/>
</dbReference>
<feature type="region of interest" description="Disordered" evidence="6">
    <location>
        <begin position="449"/>
        <end position="484"/>
    </location>
</feature>
<feature type="compositionally biased region" description="Polar residues" evidence="6">
    <location>
        <begin position="600"/>
        <end position="618"/>
    </location>
</feature>
<dbReference type="OMA" id="VNQQAHI"/>
<feature type="compositionally biased region" description="Polar residues" evidence="6">
    <location>
        <begin position="449"/>
        <end position="460"/>
    </location>
</feature>
<evidence type="ECO:0000256" key="5">
    <source>
        <dbReference type="SAM" id="Coils"/>
    </source>
</evidence>
<dbReference type="GO" id="GO:0140662">
    <property type="term" value="F:ATP-dependent protein folding chaperone"/>
    <property type="evidence" value="ECO:0007669"/>
    <property type="project" value="InterPro"/>
</dbReference>
<feature type="chain" id="PRO_5001729055" evidence="7">
    <location>
        <begin position="26"/>
        <end position="951"/>
    </location>
</feature>
<dbReference type="SUPFAM" id="SSF100934">
    <property type="entry name" value="Heat shock protein 70kD (HSP70), C-terminal subdomain"/>
    <property type="match status" value="1"/>
</dbReference>
<keyword evidence="7" id="KW-0732">Signal</keyword>
<dbReference type="Proteomes" id="UP000039865">
    <property type="component" value="Unassembled WGS sequence"/>
</dbReference>
<evidence type="ECO:0000313" key="8">
    <source>
        <dbReference type="EMBL" id="CDW74071.1"/>
    </source>
</evidence>
<feature type="region of interest" description="Disordered" evidence="6">
    <location>
        <begin position="863"/>
        <end position="951"/>
    </location>
</feature>
<feature type="compositionally biased region" description="Acidic residues" evidence="6">
    <location>
        <begin position="467"/>
        <end position="477"/>
    </location>
</feature>
<feature type="region of interest" description="Disordered" evidence="6">
    <location>
        <begin position="582"/>
        <end position="647"/>
    </location>
</feature>
<dbReference type="EMBL" id="CCKQ01002965">
    <property type="protein sequence ID" value="CDW74071.1"/>
    <property type="molecule type" value="Genomic_DNA"/>
</dbReference>
<dbReference type="Gene3D" id="2.60.34.10">
    <property type="entry name" value="Substrate Binding Domain Of DNAk, Chain A, domain 1"/>
    <property type="match status" value="1"/>
</dbReference>
<dbReference type="InterPro" id="IPR029048">
    <property type="entry name" value="HSP70_C_sf"/>
</dbReference>
<dbReference type="InterPro" id="IPR043129">
    <property type="entry name" value="ATPase_NBD"/>
</dbReference>
<name>A0A077ZWU3_STYLE</name>
<dbReference type="PRINTS" id="PR00301">
    <property type="entry name" value="HEATSHOCK70"/>
</dbReference>
<dbReference type="GO" id="GO:0005524">
    <property type="term" value="F:ATP binding"/>
    <property type="evidence" value="ECO:0007669"/>
    <property type="project" value="UniProtKB-KW"/>
</dbReference>
<keyword evidence="5" id="KW-0175">Coiled coil</keyword>
<feature type="signal peptide" evidence="7">
    <location>
        <begin position="1"/>
        <end position="25"/>
    </location>
</feature>
<evidence type="ECO:0000256" key="7">
    <source>
        <dbReference type="SAM" id="SignalP"/>
    </source>
</evidence>
<dbReference type="GO" id="GO:0034663">
    <property type="term" value="C:endoplasmic reticulum chaperone complex"/>
    <property type="evidence" value="ECO:0007669"/>
    <property type="project" value="TreeGrafter"/>
</dbReference>
<dbReference type="OrthoDB" id="10262720at2759"/>
<dbReference type="InterPro" id="IPR013126">
    <property type="entry name" value="Hsp_70_fam"/>
</dbReference>
<gene>
    <name evidence="8" type="primary">Contig9790.g10471</name>
    <name evidence="8" type="ORF">STYLEM_3064</name>
</gene>
<evidence type="ECO:0000256" key="3">
    <source>
        <dbReference type="ARBA" id="ARBA00022840"/>
    </source>
</evidence>
<feature type="compositionally biased region" description="Low complexity" evidence="6">
    <location>
        <begin position="917"/>
        <end position="935"/>
    </location>
</feature>
<accession>A0A077ZWU3</accession>
<organism evidence="8 9">
    <name type="scientific">Stylonychia lemnae</name>
    <name type="common">Ciliate</name>
    <dbReference type="NCBI Taxonomy" id="5949"/>
    <lineage>
        <taxon>Eukaryota</taxon>
        <taxon>Sar</taxon>
        <taxon>Alveolata</taxon>
        <taxon>Ciliophora</taxon>
        <taxon>Intramacronucleata</taxon>
        <taxon>Spirotrichea</taxon>
        <taxon>Stichotrichia</taxon>
        <taxon>Sporadotrichida</taxon>
        <taxon>Oxytrichidae</taxon>
        <taxon>Stylonychinae</taxon>
        <taxon>Stylonychia</taxon>
    </lineage>
</organism>
<dbReference type="Pfam" id="PF00012">
    <property type="entry name" value="HSP70"/>
    <property type="match status" value="1"/>
</dbReference>
<keyword evidence="9" id="KW-1185">Reference proteome</keyword>
<dbReference type="FunCoup" id="A0A077ZWU3">
    <property type="interactions" value="51"/>
</dbReference>
<keyword evidence="1" id="KW-0547">Nucleotide-binding</keyword>
<evidence type="ECO:0000256" key="2">
    <source>
        <dbReference type="ARBA" id="ARBA00022824"/>
    </source>
</evidence>
<feature type="compositionally biased region" description="Acidic residues" evidence="6">
    <location>
        <begin position="907"/>
        <end position="916"/>
    </location>
</feature>
<dbReference type="Gene3D" id="1.20.1270.10">
    <property type="match status" value="1"/>
</dbReference>
<evidence type="ECO:0000256" key="1">
    <source>
        <dbReference type="ARBA" id="ARBA00022741"/>
    </source>
</evidence>
<keyword evidence="3" id="KW-0067">ATP-binding</keyword>
<dbReference type="AlphaFoldDB" id="A0A077ZWU3"/>
<keyword evidence="8" id="KW-0346">Stress response</keyword>
<evidence type="ECO:0000313" key="9">
    <source>
        <dbReference type="Proteomes" id="UP000039865"/>
    </source>
</evidence>
<dbReference type="Gene3D" id="3.30.420.40">
    <property type="match status" value="2"/>
</dbReference>
<feature type="compositionally biased region" description="Basic residues" evidence="6">
    <location>
        <begin position="871"/>
        <end position="880"/>
    </location>
</feature>
<sequence>MGYSSLSSILLILAITSYFAQPVQGNVIGFDFGSTFFKITLVKPGQPFTIVENTATKRKTETWLTITSEERYFGVDSLTESTKHPKTSFSQLHRFVGQEYDSQKIDEMTKSRFLVNEFAEDDRGLVGWKLTKKFDNGTEEDSIMYTEELIAQLLKYGRQMSEKQAGGTIKDCVITIPSYYTPSQRRMILDSADIAGLSVLQLLHENTAAATMFGIDRLDTEKPLTVLFYNMGGMDTEVSVVRYSAITETPSNKSYEHIEILAESYDKELGGQDFDLVLLNMIADRFNNLKERKGKADIRTNDKAIKRLMKEVIKIKDILSANKQNQIKIGELQDYVSLLTTIERKEFEDASQHLFDRVMAPVQEVLEKAGLTIEDIDQVELLGGGIRIPKIQELIQTTLKKSELGVHLNGDEAMCFGSAFIASNSSASFKVRKVYLTVHPQTQFSIHITPLNTTKSEGSTQQQDQNEQIEDNEDGESEQGATPNQQIVSYEKNYILYKKSDYLGQKKSLSLTYDTDMKIDIYAEDGDQKTKVATFTVQEIDRVAQTAALQNGTTLPKVALSFELTRSGLIQLNKAEAKVEETYTVQEKVPTPKSAKNKTKSVPTAAQSSNDTSNTTESAAEGANTTSSEEVEEPVKPTEPQYVTKTKKRTIPFPLSKIDREYYGIQSLSNDQLRTARERLRWFEKRDEDKAKTDKAKNDFESVIYSLRDWVNEDENVPFVGTGKIDEIMQLLRDAEDWLENDGYSAKYGEYITRFSELNTKYNQVKMRKDEFNNRDGAVTLAKSKLESFLDKIEDLKLKKTWITEDQRQDLIDKVNDTLKWLEEQLENQKEKAIDEDPAFKISELETKVKRVDQLYDRLKAIPKPKDTTTGKKKKKKLPKNIKIDNMTFDGNSGMNIEDLINIQGGYEEEDEEETTQEQQQKQEQSQDQQKEQTSNEQSDKKPYDASEEDL</sequence>
<dbReference type="PANTHER" id="PTHR45639:SF3">
    <property type="entry name" value="HYPOXIA UP-REGULATED PROTEIN 1"/>
    <property type="match status" value="1"/>
</dbReference>
<dbReference type="CDD" id="cd10230">
    <property type="entry name" value="ASKHA_NBD_HSP70_HYOU1"/>
    <property type="match status" value="1"/>
</dbReference>
<dbReference type="PANTHER" id="PTHR45639">
    <property type="entry name" value="HSC70CB, ISOFORM G-RELATED"/>
    <property type="match status" value="1"/>
</dbReference>
<dbReference type="InParanoid" id="A0A077ZWU3"/>
<reference evidence="8 9" key="1">
    <citation type="submission" date="2014-06" db="EMBL/GenBank/DDBJ databases">
        <authorList>
            <person name="Swart Estienne"/>
        </authorList>
    </citation>
    <scope>NUCLEOTIDE SEQUENCE [LARGE SCALE GENOMIC DNA]</scope>
    <source>
        <strain evidence="8 9">130c</strain>
    </source>
</reference>
<dbReference type="Gene3D" id="3.90.640.10">
    <property type="entry name" value="Actin, Chain A, domain 4"/>
    <property type="match status" value="1"/>
</dbReference>
<dbReference type="InterPro" id="IPR029047">
    <property type="entry name" value="HSP70_peptide-bd_sf"/>
</dbReference>
<dbReference type="Gene3D" id="3.30.30.30">
    <property type="match status" value="1"/>
</dbReference>
<dbReference type="SUPFAM" id="SSF53067">
    <property type="entry name" value="Actin-like ATPase domain"/>
    <property type="match status" value="2"/>
</dbReference>
<keyword evidence="4" id="KW-0143">Chaperone</keyword>
<keyword evidence="2" id="KW-0256">Endoplasmic reticulum</keyword>
<proteinExistence type="predicted"/>
<feature type="coiled-coil region" evidence="5">
    <location>
        <begin position="812"/>
        <end position="862"/>
    </location>
</feature>